<comment type="caution">
    <text evidence="3">The sequence shown here is derived from an EMBL/GenBank/DDBJ whole genome shotgun (WGS) entry which is preliminary data.</text>
</comment>
<dbReference type="AlphaFoldDB" id="A0A916REG4"/>
<dbReference type="Proteomes" id="UP000596977">
    <property type="component" value="Unassembled WGS sequence"/>
</dbReference>
<feature type="compositionally biased region" description="Low complexity" evidence="1">
    <location>
        <begin position="54"/>
        <end position="67"/>
    </location>
</feature>
<evidence type="ECO:0000256" key="2">
    <source>
        <dbReference type="SAM" id="Phobius"/>
    </source>
</evidence>
<keyword evidence="2" id="KW-0812">Transmembrane</keyword>
<evidence type="ECO:0000313" key="3">
    <source>
        <dbReference type="EMBL" id="GGA50849.1"/>
    </source>
</evidence>
<evidence type="ECO:0000256" key="1">
    <source>
        <dbReference type="SAM" id="MobiDB-lite"/>
    </source>
</evidence>
<feature type="region of interest" description="Disordered" evidence="1">
    <location>
        <begin position="42"/>
        <end position="103"/>
    </location>
</feature>
<protein>
    <recommendedName>
        <fullName evidence="5">NADH-quinone oxidoreductase subunit E</fullName>
    </recommendedName>
</protein>
<evidence type="ECO:0000313" key="4">
    <source>
        <dbReference type="Proteomes" id="UP000596977"/>
    </source>
</evidence>
<proteinExistence type="predicted"/>
<dbReference type="RefSeq" id="WP_127072978.1">
    <property type="nucleotide sequence ID" value="NZ_BMKB01000003.1"/>
</dbReference>
<reference evidence="3 4" key="1">
    <citation type="journal article" date="2014" name="Int. J. Syst. Evol. Microbiol.">
        <title>Complete genome sequence of Corynebacterium casei LMG S-19264T (=DSM 44701T), isolated from a smear-ripened cheese.</title>
        <authorList>
            <consortium name="US DOE Joint Genome Institute (JGI-PGF)"/>
            <person name="Walter F."/>
            <person name="Albersmeier A."/>
            <person name="Kalinowski J."/>
            <person name="Ruckert C."/>
        </authorList>
    </citation>
    <scope>NUCLEOTIDE SEQUENCE [LARGE SCALE GENOMIC DNA]</scope>
    <source>
        <strain evidence="3 4">CGMCC 1.15896</strain>
    </source>
</reference>
<dbReference type="Gene3D" id="1.10.150.20">
    <property type="entry name" value="5' to 3' exonuclease, C-terminal subdomain"/>
    <property type="match status" value="1"/>
</dbReference>
<gene>
    <name evidence="3" type="ORF">GCM10011499_21070</name>
</gene>
<sequence>MTFTPHILESALLLLATFLIGCAIGFVLRRFLAKPSKLVSTKAEAPVGAKPQKKVAAASPTKAAPAKKGARPAARKQTPPQSDSAESQAIDAGTEEDDLKKISGIGPKLENELKASGILTYAQIAGWSARTIDEMDAKLNARGRIKRDDWVRQAKALNKAKASA</sequence>
<evidence type="ECO:0008006" key="5">
    <source>
        <dbReference type="Google" id="ProtNLM"/>
    </source>
</evidence>
<organism evidence="3 4">
    <name type="scientific">Pelagibacterium lentulum</name>
    <dbReference type="NCBI Taxonomy" id="2029865"/>
    <lineage>
        <taxon>Bacteria</taxon>
        <taxon>Pseudomonadati</taxon>
        <taxon>Pseudomonadota</taxon>
        <taxon>Alphaproteobacteria</taxon>
        <taxon>Hyphomicrobiales</taxon>
        <taxon>Devosiaceae</taxon>
        <taxon>Pelagibacterium</taxon>
    </lineage>
</organism>
<feature type="compositionally biased region" description="Polar residues" evidence="1">
    <location>
        <begin position="78"/>
        <end position="87"/>
    </location>
</feature>
<feature type="transmembrane region" description="Helical" evidence="2">
    <location>
        <begin position="12"/>
        <end position="32"/>
    </location>
</feature>
<keyword evidence="4" id="KW-1185">Reference proteome</keyword>
<keyword evidence="2" id="KW-1133">Transmembrane helix</keyword>
<keyword evidence="2" id="KW-0472">Membrane</keyword>
<name>A0A916REG4_9HYPH</name>
<accession>A0A916REG4</accession>
<dbReference type="EMBL" id="BMKB01000003">
    <property type="protein sequence ID" value="GGA50849.1"/>
    <property type="molecule type" value="Genomic_DNA"/>
</dbReference>
<dbReference type="OrthoDB" id="9807941at2"/>